<dbReference type="SMART" id="SM00054">
    <property type="entry name" value="EFh"/>
    <property type="match status" value="3"/>
</dbReference>
<keyword evidence="4" id="KW-1185">Reference proteome</keyword>
<feature type="domain" description="EF-hand" evidence="2">
    <location>
        <begin position="161"/>
        <end position="196"/>
    </location>
</feature>
<feature type="domain" description="EF-hand" evidence="2">
    <location>
        <begin position="282"/>
        <end position="317"/>
    </location>
</feature>
<organism evidence="3 4">
    <name type="scientific">Chrysochromulina tobinii</name>
    <dbReference type="NCBI Taxonomy" id="1460289"/>
    <lineage>
        <taxon>Eukaryota</taxon>
        <taxon>Haptista</taxon>
        <taxon>Haptophyta</taxon>
        <taxon>Prymnesiophyceae</taxon>
        <taxon>Prymnesiales</taxon>
        <taxon>Chrysochromulinaceae</taxon>
        <taxon>Chrysochromulina</taxon>
    </lineage>
</organism>
<dbReference type="Pfam" id="PF00036">
    <property type="entry name" value="EF-hand_1"/>
    <property type="match status" value="1"/>
</dbReference>
<dbReference type="EMBL" id="JWZX01000909">
    <property type="protein sequence ID" value="KOO35331.1"/>
    <property type="molecule type" value="Genomic_DNA"/>
</dbReference>
<keyword evidence="1" id="KW-0106">Calcium</keyword>
<comment type="caution">
    <text evidence="3">The sequence shown here is derived from an EMBL/GenBank/DDBJ whole genome shotgun (WGS) entry which is preliminary data.</text>
</comment>
<dbReference type="Proteomes" id="UP000037460">
    <property type="component" value="Unassembled WGS sequence"/>
</dbReference>
<dbReference type="Gene3D" id="1.10.238.10">
    <property type="entry name" value="EF-hand"/>
    <property type="match status" value="2"/>
</dbReference>
<evidence type="ECO:0000313" key="3">
    <source>
        <dbReference type="EMBL" id="KOO35331.1"/>
    </source>
</evidence>
<reference evidence="4" key="1">
    <citation type="journal article" date="2015" name="PLoS Genet.">
        <title>Genome Sequence and Transcriptome Analyses of Chrysochromulina tobin: Metabolic Tools for Enhanced Algal Fitness in the Prominent Order Prymnesiales (Haptophyceae).</title>
        <authorList>
            <person name="Hovde B.T."/>
            <person name="Deodato C.R."/>
            <person name="Hunsperger H.M."/>
            <person name="Ryken S.A."/>
            <person name="Yost W."/>
            <person name="Jha R.K."/>
            <person name="Patterson J."/>
            <person name="Monnat R.J. Jr."/>
            <person name="Barlow S.B."/>
            <person name="Starkenburg S.R."/>
            <person name="Cattolico R.A."/>
        </authorList>
    </citation>
    <scope>NUCLEOTIDE SEQUENCE</scope>
    <source>
        <strain evidence="4">CCMP291</strain>
    </source>
</reference>
<dbReference type="InterPro" id="IPR018247">
    <property type="entry name" value="EF_Hand_1_Ca_BS"/>
</dbReference>
<dbReference type="Pfam" id="PF13499">
    <property type="entry name" value="EF-hand_7"/>
    <property type="match status" value="1"/>
</dbReference>
<dbReference type="InterPro" id="IPR002048">
    <property type="entry name" value="EF_hand_dom"/>
</dbReference>
<evidence type="ECO:0000313" key="4">
    <source>
        <dbReference type="Proteomes" id="UP000037460"/>
    </source>
</evidence>
<dbReference type="AlphaFoldDB" id="A0A0M0K8Z7"/>
<dbReference type="GO" id="GO:0005509">
    <property type="term" value="F:calcium ion binding"/>
    <property type="evidence" value="ECO:0007669"/>
    <property type="project" value="InterPro"/>
</dbReference>
<accession>A0A0M0K8Z7</accession>
<protein>
    <recommendedName>
        <fullName evidence="2">EF-hand domain-containing protein</fullName>
    </recommendedName>
</protein>
<proteinExistence type="predicted"/>
<dbReference type="InterPro" id="IPR011992">
    <property type="entry name" value="EF-hand-dom_pair"/>
</dbReference>
<dbReference type="InterPro" id="IPR052591">
    <property type="entry name" value="CML21-like"/>
</dbReference>
<dbReference type="CDD" id="cd00051">
    <property type="entry name" value="EFh"/>
    <property type="match status" value="2"/>
</dbReference>
<evidence type="ECO:0000256" key="1">
    <source>
        <dbReference type="ARBA" id="ARBA00022837"/>
    </source>
</evidence>
<dbReference type="SUPFAM" id="SSF47473">
    <property type="entry name" value="EF-hand"/>
    <property type="match status" value="1"/>
</dbReference>
<evidence type="ECO:0000259" key="2">
    <source>
        <dbReference type="PROSITE" id="PS50222"/>
    </source>
</evidence>
<sequence>MRRTIADHAHQLQWSAVDSSTLRAPVSEGDAFDVTLRAVWAAARERPASIAEGQMRQQQMEPPRPLMAGYCGLTAMGEGARCDATDSKGSWSVSGLLDCLADCRRCERCHFVSYSDVDHDCSWFRSCPAAHPSSPESRALKTGYIERQEGLITAKYLGAADKGEYWDMMLKEMDSDGDGKISKEEYVLWMFEKKAMRRELAEQLKEEIALKLNQHKALAAAASAPVDDLDIEEIPMDGSVAVAAPAAPAGKGLALQAKFKALDLDGDGSITKEELQDFHAMLSEDQIAKLFAKADKDGSNSITFDEFCAVVEAFEEAAKAEEAAMDGLLPE</sequence>
<dbReference type="PANTHER" id="PTHR23064">
    <property type="entry name" value="TROPONIN"/>
    <property type="match status" value="1"/>
</dbReference>
<dbReference type="PROSITE" id="PS50222">
    <property type="entry name" value="EF_HAND_2"/>
    <property type="match status" value="2"/>
</dbReference>
<name>A0A0M0K8Z7_9EUKA</name>
<dbReference type="PROSITE" id="PS00018">
    <property type="entry name" value="EF_HAND_1"/>
    <property type="match status" value="2"/>
</dbReference>
<gene>
    <name evidence="3" type="ORF">Ctob_011675</name>
</gene>